<name>A0A0G0LN62_UNCC2</name>
<evidence type="ECO:0000313" key="2">
    <source>
        <dbReference type="Proteomes" id="UP000034207"/>
    </source>
</evidence>
<dbReference type="Proteomes" id="UP000034207">
    <property type="component" value="Unassembled WGS sequence"/>
</dbReference>
<sequence>MSLCINATTAEGMILAADSRQSYRNQKGMARIGSDSATKVFQLSSCVGLAVAGIAFLPEDGMLKNISNFIEEFTVEEKPEKLRIKEIADRLKVFFEEKYQYENQLDLLPLQIETDLKARGFKIEKIEKRKTHIEFSFKTPDGLINKGVAGIDQLQFLIAGYDEDLSHAVYEVNIPGKSPEERRNSIKRGSEFGASWIGQTDVLTRIVLGFDPRIGNLSLVQQATAQFGESSIKQQLRGLEYVIQWGTMTLQDAIDFCKLAIETTSAIQRFSDGIQADPGDMPGVGGPVDIAVITPKKGFVWVAKKNLAIDEKQIDLNNFDDIKIVKKDKVRNGNSKNN</sequence>
<dbReference type="STRING" id="1618345.UT18_C0022G0007"/>
<organism evidence="1 2">
    <name type="scientific">candidate division CPR2 bacterium GW2011_GWC2_39_10</name>
    <dbReference type="NCBI Taxonomy" id="1618345"/>
    <lineage>
        <taxon>Bacteria</taxon>
        <taxon>Bacteria division CPR2</taxon>
    </lineage>
</organism>
<dbReference type="EMBL" id="LBVV01000022">
    <property type="protein sequence ID" value="KKQ93323.1"/>
    <property type="molecule type" value="Genomic_DNA"/>
</dbReference>
<dbReference type="Gene3D" id="3.60.20.10">
    <property type="entry name" value="Glutamine Phosphoribosylpyrophosphate, subunit 1, domain 1"/>
    <property type="match status" value="1"/>
</dbReference>
<dbReference type="AlphaFoldDB" id="A0A0G0LN62"/>
<dbReference type="InterPro" id="IPR029055">
    <property type="entry name" value="Ntn_hydrolases_N"/>
</dbReference>
<gene>
    <name evidence="1" type="ORF">UT18_C0022G0007</name>
</gene>
<evidence type="ECO:0000313" key="1">
    <source>
        <dbReference type="EMBL" id="KKQ93323.1"/>
    </source>
</evidence>
<reference evidence="1 2" key="1">
    <citation type="journal article" date="2015" name="Nature">
        <title>rRNA introns, odd ribosomes, and small enigmatic genomes across a large radiation of phyla.</title>
        <authorList>
            <person name="Brown C.T."/>
            <person name="Hug L.A."/>
            <person name="Thomas B.C."/>
            <person name="Sharon I."/>
            <person name="Castelle C.J."/>
            <person name="Singh A."/>
            <person name="Wilkins M.J."/>
            <person name="Williams K.H."/>
            <person name="Banfield J.F."/>
        </authorList>
    </citation>
    <scope>NUCLEOTIDE SEQUENCE [LARGE SCALE GENOMIC DNA]</scope>
</reference>
<proteinExistence type="predicted"/>
<accession>A0A0G0LN62</accession>
<comment type="caution">
    <text evidence="1">The sequence shown here is derived from an EMBL/GenBank/DDBJ whole genome shotgun (WGS) entry which is preliminary data.</text>
</comment>
<protein>
    <submittedName>
        <fullName evidence="1">Uncharacterized protein</fullName>
    </submittedName>
</protein>